<feature type="chain" id="PRO_5041374812" evidence="6">
    <location>
        <begin position="31"/>
        <end position="1460"/>
    </location>
</feature>
<proteinExistence type="inferred from homology"/>
<evidence type="ECO:0000313" key="8">
    <source>
        <dbReference type="EMBL" id="MDO4841453.1"/>
    </source>
</evidence>
<keyword evidence="3 6" id="KW-0732">Signal</keyword>
<feature type="compositionally biased region" description="Polar residues" evidence="4">
    <location>
        <begin position="64"/>
        <end position="79"/>
    </location>
</feature>
<reference evidence="8" key="1">
    <citation type="submission" date="2023-07" db="EMBL/GenBank/DDBJ databases">
        <title>Between Cages and Wild: Unraveling the Impact of Captivity on Animal Microbiomes and Antimicrobial Resistance.</title>
        <authorList>
            <person name="Schmartz G.P."/>
            <person name="Rehner J."/>
            <person name="Schuff M.J."/>
            <person name="Becker S.L."/>
            <person name="Kravczyk M."/>
            <person name="Gurevich A."/>
            <person name="Francke R."/>
            <person name="Mueller R."/>
            <person name="Keller V."/>
            <person name="Keller A."/>
        </authorList>
    </citation>
    <scope>NUCLEOTIDE SEQUENCE</scope>
    <source>
        <strain evidence="8">S12M_St_49</strain>
    </source>
</reference>
<comment type="similarity">
    <text evidence="1">Belongs to the serine-aspartate repeat-containing protein (SDr) family.</text>
</comment>
<dbReference type="GO" id="GO:0005975">
    <property type="term" value="P:carbohydrate metabolic process"/>
    <property type="evidence" value="ECO:0007669"/>
    <property type="project" value="UniProtKB-ARBA"/>
</dbReference>
<protein>
    <submittedName>
        <fullName evidence="8">SpaA isopeptide-forming pilin-related protein</fullName>
    </submittedName>
</protein>
<evidence type="ECO:0000256" key="3">
    <source>
        <dbReference type="ARBA" id="ARBA00022729"/>
    </source>
</evidence>
<evidence type="ECO:0000256" key="2">
    <source>
        <dbReference type="ARBA" id="ARBA00022525"/>
    </source>
</evidence>
<evidence type="ECO:0000256" key="6">
    <source>
        <dbReference type="SAM" id="SignalP"/>
    </source>
</evidence>
<keyword evidence="5" id="KW-0812">Transmembrane</keyword>
<feature type="compositionally biased region" description="Low complexity" evidence="4">
    <location>
        <begin position="36"/>
        <end position="63"/>
    </location>
</feature>
<feature type="region of interest" description="Disordered" evidence="4">
    <location>
        <begin position="36"/>
        <end position="101"/>
    </location>
</feature>
<feature type="domain" description="SpaA-like prealbumin fold" evidence="7">
    <location>
        <begin position="1277"/>
        <end position="1368"/>
    </location>
</feature>
<keyword evidence="2" id="KW-0964">Secreted</keyword>
<dbReference type="SUPFAM" id="SSF49478">
    <property type="entry name" value="Cna protein B-type domain"/>
    <property type="match status" value="2"/>
</dbReference>
<dbReference type="InterPro" id="IPR013783">
    <property type="entry name" value="Ig-like_fold"/>
</dbReference>
<dbReference type="Pfam" id="PF17802">
    <property type="entry name" value="SpaA"/>
    <property type="match status" value="2"/>
</dbReference>
<keyword evidence="9" id="KW-1185">Reference proteome</keyword>
<feature type="transmembrane region" description="Helical" evidence="5">
    <location>
        <begin position="1416"/>
        <end position="1435"/>
    </location>
</feature>
<dbReference type="EMBL" id="JAUMVS010000018">
    <property type="protein sequence ID" value="MDO4841453.1"/>
    <property type="molecule type" value="Genomic_DNA"/>
</dbReference>
<dbReference type="Gene3D" id="2.60.40.1140">
    <property type="entry name" value="Collagen-binding surface protein Cna, B-type domain"/>
    <property type="match status" value="1"/>
</dbReference>
<accession>A0AA43U5Q2</accession>
<dbReference type="PANTHER" id="PTHR36108:SF13">
    <property type="entry name" value="COLOSSIN-B-RELATED"/>
    <property type="match status" value="1"/>
</dbReference>
<dbReference type="Gene3D" id="2.60.40.10">
    <property type="entry name" value="Immunoglobulins"/>
    <property type="match status" value="3"/>
</dbReference>
<organism evidence="8 9">
    <name type="scientific">Phoenicibacter congonensis</name>
    <dbReference type="NCBI Taxonomy" id="1944646"/>
    <lineage>
        <taxon>Bacteria</taxon>
        <taxon>Bacillati</taxon>
        <taxon>Actinomycetota</taxon>
        <taxon>Coriobacteriia</taxon>
        <taxon>Eggerthellales</taxon>
        <taxon>Eggerthellaceae</taxon>
        <taxon>Phoenicibacter</taxon>
    </lineage>
</organism>
<dbReference type="InterPro" id="IPR041033">
    <property type="entry name" value="SpaA_PFL_dom_1"/>
</dbReference>
<feature type="domain" description="SpaA-like prealbumin fold" evidence="7">
    <location>
        <begin position="1171"/>
        <end position="1254"/>
    </location>
</feature>
<feature type="signal peptide" evidence="6">
    <location>
        <begin position="1"/>
        <end position="30"/>
    </location>
</feature>
<name>A0AA43U5Q2_9ACTN</name>
<feature type="compositionally biased region" description="Low complexity" evidence="4">
    <location>
        <begin position="82"/>
        <end position="93"/>
    </location>
</feature>
<dbReference type="Proteomes" id="UP001168575">
    <property type="component" value="Unassembled WGS sequence"/>
</dbReference>
<sequence length="1460" mass="158621">MLNKFIFVALCASVAIFVALAGHLYINAFAEGDNSTSTSTKNSDANLSADSSGSDASNASINSETTNSSDNQASSSNVTLADDTSTDSSTNESSSDDYGDDMNEVTIHTRVLIDGVWKYASKDGTLYDSASDTGYTPITVTKQAYREGGNRAIIPQAALEKALTLVGFSGDELVRNDNQTADWGNWIFGYCDYDVTSDSNDAIWNNVTANKPSGYDSWYVFTKGYQWINEGTDNKILNVYYLPANRDDGLFTKPSSFFSGGSASRSDATRIADNTFHSVTVEDDSHLIYAEGETLPSTQYIITTAADNKKTATVKAPSSTTKWKVWEDADGDGTYETLLSAANYSVKKSDDGTTSTYTFSNITGPVKLVAAARDSKYSIAYKVPMTTEDLVVYGSLTKSNQSLPSVDNDTIDGEATKVVEFDAASGNYKILAPDEDQVTVTANLSAARRYCYKFEGWTIVGDTTSTVYSAGATLTADELESLADEDGNLVFKSSWSLTDEQGRINTANFFLDLECEVQDNTGSGYRSYSSGNWSPSIYSSRLSGTDGLGVASSGDTVQLNESSTAENWPGVDKWIRSLGNSPVTPDKNVTGVDYTGEGITIVDFPTDEEIFAQLRSQKTAITIDGNLVSTEDLNANNFTVRWNLIKYVGSDSYGSADGWHVDGVLVAKRANVIVSKTFAGESEAIDAVKGSYTDVSGFDETADFYISVKHTDSTTSAETEDYKLLLIPDSSIDHTTTTGNYLGYFSYDSTSGKYTWDTDARQGVEYTYVEKNSAYSPTDSSYKWNNSRWYSVKNTNSSQDTNGWIAYDFSEEGNVNVTAKAYAADTPTSARQTVSFRNMYVHAGTLIVSKTSTDTSEAMAGVQFKVTGTNDEGTGTLPLYQKIGTNLYTTDTHAADYPDVYTRVDDYVATTDSTGFFYIELAVGSETSTSVGKYVLTEQSSSTPGYTGAETITFSIKEESGITGDVVTTSSDTGTVWAKANDDNAFELDIFNRPDATTNVFAVKNWDENAKNKKQVTVELWREYGEGESKVTEKVPDTRDADGNVSTTYTQTLTTDNNWMHEFTDLPLVVNNQYVRYFLKETWIGDPNDSSSVHYDPTADPSDGYKNYVVSGDDAAYVKSDTTIDLTGLTLDEIKALFPKETSHWTDEGATSETYANNTLLVINNEEVGHDITFKKVDREGVDAHALKGATFTLYSDEDCTDVIGTSESDANGTVRFSKLSAGTYYFKETSAPHGYAFSDTDVYKTVIAGESVKITKVGDDSGNLVTSIVNKYGAALKIFKVGSGTKGLYNAQFRVTKDVVVDETTTEVDFATVSTSADGIAWVTGVEHGTYHVYEIKAPNGYQMPDADKVEFSFTVETNEEGQTTVTHDEVSEDGTYTAWAQISSETTSNSDVFQLTAKNTVMYTMPTAGGIGVVWVYAAGIILLCGALTLTLLRANGRLNLAEVKLCAEAIRKKVGWF</sequence>
<keyword evidence="5" id="KW-0472">Membrane</keyword>
<comment type="caution">
    <text evidence="8">The sequence shown here is derived from an EMBL/GenBank/DDBJ whole genome shotgun (WGS) entry which is preliminary data.</text>
</comment>
<keyword evidence="5" id="KW-1133">Transmembrane helix</keyword>
<evidence type="ECO:0000256" key="1">
    <source>
        <dbReference type="ARBA" id="ARBA00007257"/>
    </source>
</evidence>
<evidence type="ECO:0000313" key="9">
    <source>
        <dbReference type="Proteomes" id="UP001168575"/>
    </source>
</evidence>
<evidence type="ECO:0000259" key="7">
    <source>
        <dbReference type="Pfam" id="PF17802"/>
    </source>
</evidence>
<evidence type="ECO:0000256" key="4">
    <source>
        <dbReference type="SAM" id="MobiDB-lite"/>
    </source>
</evidence>
<dbReference type="PANTHER" id="PTHR36108">
    <property type="entry name" value="COLOSSIN-B-RELATED"/>
    <property type="match status" value="1"/>
</dbReference>
<gene>
    <name evidence="8" type="ORF">Q3982_02105</name>
</gene>
<evidence type="ECO:0000256" key="5">
    <source>
        <dbReference type="SAM" id="Phobius"/>
    </source>
</evidence>